<dbReference type="EMBL" id="SDHW01000001">
    <property type="protein sequence ID" value="RXK61615.1"/>
    <property type="molecule type" value="Genomic_DNA"/>
</dbReference>
<dbReference type="NCBIfam" id="NF040945">
    <property type="entry name" value="CCC_membrane"/>
    <property type="match status" value="1"/>
</dbReference>
<evidence type="ECO:0000256" key="1">
    <source>
        <dbReference type="SAM" id="Phobius"/>
    </source>
</evidence>
<name>A0A4Q1CLN2_9BACT</name>
<feature type="transmembrane region" description="Helical" evidence="1">
    <location>
        <begin position="74"/>
        <end position="107"/>
    </location>
</feature>
<keyword evidence="3" id="KW-1185">Reference proteome</keyword>
<dbReference type="InterPro" id="IPR011655">
    <property type="entry name" value="MpPF26"/>
</dbReference>
<reference evidence="2 3" key="1">
    <citation type="submission" date="2019-01" db="EMBL/GenBank/DDBJ databases">
        <title>Lacibacter sp. strain TTM-7.</title>
        <authorList>
            <person name="Chen W.-M."/>
        </authorList>
    </citation>
    <scope>NUCLEOTIDE SEQUENCE [LARGE SCALE GENOMIC DNA]</scope>
    <source>
        <strain evidence="2 3">TTM-7</strain>
    </source>
</reference>
<protein>
    <submittedName>
        <fullName evidence="2">DUF4190 domain-containing protein</fullName>
    </submittedName>
</protein>
<evidence type="ECO:0000313" key="2">
    <source>
        <dbReference type="EMBL" id="RXK61615.1"/>
    </source>
</evidence>
<dbReference type="AlphaFoldDB" id="A0A4Q1CLN2"/>
<evidence type="ECO:0000313" key="3">
    <source>
        <dbReference type="Proteomes" id="UP000290204"/>
    </source>
</evidence>
<comment type="caution">
    <text evidence="2">The sequence shown here is derived from an EMBL/GenBank/DDBJ whole genome shotgun (WGS) entry which is preliminary data.</text>
</comment>
<dbReference type="RefSeq" id="WP_129128988.1">
    <property type="nucleotide sequence ID" value="NZ_SDHW01000001.1"/>
</dbReference>
<proteinExistence type="predicted"/>
<keyword evidence="1" id="KW-1133">Transmembrane helix</keyword>
<keyword evidence="1" id="KW-0472">Membrane</keyword>
<organism evidence="2 3">
    <name type="scientific">Lacibacter luteus</name>
    <dbReference type="NCBI Taxonomy" id="2508719"/>
    <lineage>
        <taxon>Bacteria</taxon>
        <taxon>Pseudomonadati</taxon>
        <taxon>Bacteroidota</taxon>
        <taxon>Chitinophagia</taxon>
        <taxon>Chitinophagales</taxon>
        <taxon>Chitinophagaceae</taxon>
        <taxon>Lacibacter</taxon>
    </lineage>
</organism>
<sequence>MEQNQQQDYLSSQQTQQALPNATAVLVLGILSIVICFITGIIALVLANKDMALYRANPGAYTAQSYSNIKTGRICAIIGIALQLIGFLVYIIFIVFLVTAAGAAGGFN</sequence>
<dbReference type="OrthoDB" id="1099888at2"/>
<keyword evidence="1" id="KW-0812">Transmembrane</keyword>
<gene>
    <name evidence="2" type="ORF">ESA94_00950</name>
</gene>
<feature type="transmembrane region" description="Helical" evidence="1">
    <location>
        <begin position="24"/>
        <end position="47"/>
    </location>
</feature>
<dbReference type="Proteomes" id="UP000290204">
    <property type="component" value="Unassembled WGS sequence"/>
</dbReference>
<dbReference type="Pfam" id="PF07666">
    <property type="entry name" value="MpPF26"/>
    <property type="match status" value="1"/>
</dbReference>
<accession>A0A4Q1CLN2</accession>